<dbReference type="EMBL" id="CP048711">
    <property type="protein sequence ID" value="QIB67417.1"/>
    <property type="molecule type" value="Genomic_DNA"/>
</dbReference>
<dbReference type="Pfam" id="PF13177">
    <property type="entry name" value="DNA_pol3_delta2"/>
    <property type="match status" value="1"/>
</dbReference>
<dbReference type="SUPFAM" id="SSF52540">
    <property type="entry name" value="P-loop containing nucleoside triphosphate hydrolases"/>
    <property type="match status" value="1"/>
</dbReference>
<dbReference type="GO" id="GO:0008408">
    <property type="term" value="F:3'-5' exonuclease activity"/>
    <property type="evidence" value="ECO:0007669"/>
    <property type="project" value="InterPro"/>
</dbReference>
<dbReference type="GO" id="GO:0006261">
    <property type="term" value="P:DNA-templated DNA replication"/>
    <property type="evidence" value="ECO:0007669"/>
    <property type="project" value="TreeGrafter"/>
</dbReference>
<dbReference type="RefSeq" id="WP_163496844.1">
    <property type="nucleotide sequence ID" value="NZ_CP048711.1"/>
</dbReference>
<evidence type="ECO:0000313" key="5">
    <source>
        <dbReference type="Proteomes" id="UP000477680"/>
    </source>
</evidence>
<accession>A0A6C0U8M5</accession>
<evidence type="ECO:0000256" key="2">
    <source>
        <dbReference type="ARBA" id="ARBA00022932"/>
    </source>
</evidence>
<keyword evidence="4" id="KW-0808">Transferase</keyword>
<dbReference type="PANTHER" id="PTHR11669">
    <property type="entry name" value="REPLICATION FACTOR C / DNA POLYMERASE III GAMMA-TAU SUBUNIT"/>
    <property type="match status" value="1"/>
</dbReference>
<dbReference type="Gene3D" id="3.40.50.300">
    <property type="entry name" value="P-loop containing nucleotide triphosphate hydrolases"/>
    <property type="match status" value="1"/>
</dbReference>
<dbReference type="Proteomes" id="UP000477680">
    <property type="component" value="Chromosome"/>
</dbReference>
<protein>
    <recommendedName>
        <fullName evidence="1">DNA-directed DNA polymerase</fullName>
        <ecNumber evidence="1">2.7.7.7</ecNumber>
    </recommendedName>
</protein>
<evidence type="ECO:0000256" key="1">
    <source>
        <dbReference type="ARBA" id="ARBA00012417"/>
    </source>
</evidence>
<name>A0A6C0U8M5_9GAMM</name>
<dbReference type="GO" id="GO:0009360">
    <property type="term" value="C:DNA polymerase III complex"/>
    <property type="evidence" value="ECO:0007669"/>
    <property type="project" value="TreeGrafter"/>
</dbReference>
<proteinExistence type="predicted"/>
<dbReference type="NCBIfam" id="TIGR00678">
    <property type="entry name" value="holB"/>
    <property type="match status" value="1"/>
</dbReference>
<dbReference type="KEGG" id="kim:G3T16_20520"/>
<keyword evidence="4" id="KW-0548">Nucleotidyltransferase</keyword>
<dbReference type="PANTHER" id="PTHR11669:SF8">
    <property type="entry name" value="DNA POLYMERASE III SUBUNIT DELTA"/>
    <property type="match status" value="1"/>
</dbReference>
<evidence type="ECO:0000313" key="4">
    <source>
        <dbReference type="EMBL" id="QIB67417.1"/>
    </source>
</evidence>
<sequence>MTGAELPAISAAMRWQSDTWQRLLEQLDSGHLPHALLVTGPAETGKDHLAMALARLLLCHAPKAGHNCGECAACRYSQSGAHGDFRWLAPEGKSRVIKIDQVRELVAFAFRTAGFGQRKVVVVSPADCMNVSAANALLKCLEEPARDTHIILVCERLHAVPATVRSRCQLLKLPLPRADDSLAWLDQLTGDRQQSTRLLSLAAQRPLRAERLYRESRVDVLEARQVALQALVEGRAQVPAIVAVFAELPLVAALDELTDYLQAWLRGQEVQRLRGQGRQLFRILDRIRALQGAAGAGSNPNPQLVLESLLLDIHSAFGGDSDGATMAASSGEARS</sequence>
<reference evidence="4 5" key="1">
    <citation type="submission" date="2020-02" db="EMBL/GenBank/DDBJ databases">
        <title>Genome sequencing for Kineobactrum sp. M2.</title>
        <authorList>
            <person name="Park S.-J."/>
        </authorList>
    </citation>
    <scope>NUCLEOTIDE SEQUENCE [LARGE SCALE GENOMIC DNA]</scope>
    <source>
        <strain evidence="4 5">M2</strain>
    </source>
</reference>
<comment type="catalytic activity">
    <reaction evidence="3">
        <text>DNA(n) + a 2'-deoxyribonucleoside 5'-triphosphate = DNA(n+1) + diphosphate</text>
        <dbReference type="Rhea" id="RHEA:22508"/>
        <dbReference type="Rhea" id="RHEA-COMP:17339"/>
        <dbReference type="Rhea" id="RHEA-COMP:17340"/>
        <dbReference type="ChEBI" id="CHEBI:33019"/>
        <dbReference type="ChEBI" id="CHEBI:61560"/>
        <dbReference type="ChEBI" id="CHEBI:173112"/>
        <dbReference type="EC" id="2.7.7.7"/>
    </reaction>
</comment>
<keyword evidence="5" id="KW-1185">Reference proteome</keyword>
<keyword evidence="2" id="KW-0239">DNA-directed DNA polymerase</keyword>
<dbReference type="InterPro" id="IPR027417">
    <property type="entry name" value="P-loop_NTPase"/>
</dbReference>
<dbReference type="AlphaFoldDB" id="A0A6C0U8M5"/>
<gene>
    <name evidence="4" type="primary">holB</name>
    <name evidence="4" type="ORF">G3T16_20520</name>
</gene>
<dbReference type="GO" id="GO:0003887">
    <property type="term" value="F:DNA-directed DNA polymerase activity"/>
    <property type="evidence" value="ECO:0007669"/>
    <property type="project" value="UniProtKB-KW"/>
</dbReference>
<dbReference type="InterPro" id="IPR004622">
    <property type="entry name" value="DNA_pol_HolB"/>
</dbReference>
<dbReference type="InterPro" id="IPR050238">
    <property type="entry name" value="DNA_Rep/Repair_Clamp_Loader"/>
</dbReference>
<evidence type="ECO:0000256" key="3">
    <source>
        <dbReference type="ARBA" id="ARBA00049244"/>
    </source>
</evidence>
<organism evidence="4 5">
    <name type="scientific">Kineobactrum salinum</name>
    <dbReference type="NCBI Taxonomy" id="2708301"/>
    <lineage>
        <taxon>Bacteria</taxon>
        <taxon>Pseudomonadati</taxon>
        <taxon>Pseudomonadota</taxon>
        <taxon>Gammaproteobacteria</taxon>
        <taxon>Cellvibrionales</taxon>
        <taxon>Halieaceae</taxon>
        <taxon>Kineobactrum</taxon>
    </lineage>
</organism>
<dbReference type="EC" id="2.7.7.7" evidence="1"/>